<dbReference type="AlphaFoldDB" id="A0A6M3LFW1"/>
<dbReference type="Pfam" id="PF13392">
    <property type="entry name" value="HNH_3"/>
    <property type="match status" value="1"/>
</dbReference>
<dbReference type="SUPFAM" id="SSF54060">
    <property type="entry name" value="His-Me finger endonucleases"/>
    <property type="match status" value="1"/>
</dbReference>
<accession>A0A6M3LFW1</accession>
<name>A0A6M3LFW1_9ZZZZ</name>
<evidence type="ECO:0000259" key="1">
    <source>
        <dbReference type="Pfam" id="PF13392"/>
    </source>
</evidence>
<proteinExistence type="predicted"/>
<dbReference type="InterPro" id="IPR003615">
    <property type="entry name" value="HNH_nuc"/>
</dbReference>
<keyword evidence="3" id="KW-0540">Nuclease</keyword>
<keyword evidence="3" id="KW-0255">Endonuclease</keyword>
<feature type="domain" description="HNH nuclease" evidence="1">
    <location>
        <begin position="144"/>
        <end position="180"/>
    </location>
</feature>
<keyword evidence="3" id="KW-0378">Hydrolase</keyword>
<protein>
    <submittedName>
        <fullName evidence="3">Putative homing endonuclease</fullName>
    </submittedName>
</protein>
<sequence>MNNGEKWCYKCKSWKTKKAFGESQNRWDGLNSMCKECLSEDWHKRYTPHPKYVMTHEERVLADKEKRARYHRKKKIEKFGEEFVDVDMRGRHGNNLKGSDNPRWNHGQLISSQEYVLVRVSKDHPMAFGPPGSSHLYAYEHDLVVFEATGIRPSIDGLVVHHKDGNRQNNRIENLELKPNGKHISDHQRGRQLTEKHKHNISKGIKNYHNKVCHRHNQIS</sequence>
<dbReference type="GO" id="GO:0004519">
    <property type="term" value="F:endonuclease activity"/>
    <property type="evidence" value="ECO:0007669"/>
    <property type="project" value="UniProtKB-KW"/>
</dbReference>
<gene>
    <name evidence="2" type="ORF">MM415A01893_0001</name>
    <name evidence="3" type="ORF">MM415B04006_0001</name>
</gene>
<reference evidence="3" key="1">
    <citation type="submission" date="2020-03" db="EMBL/GenBank/DDBJ databases">
        <title>The deep terrestrial virosphere.</title>
        <authorList>
            <person name="Holmfeldt K."/>
            <person name="Nilsson E."/>
            <person name="Simone D."/>
            <person name="Lopez-Fernandez M."/>
            <person name="Wu X."/>
            <person name="de Brujin I."/>
            <person name="Lundin D."/>
            <person name="Andersson A."/>
            <person name="Bertilsson S."/>
            <person name="Dopson M."/>
        </authorList>
    </citation>
    <scope>NUCLEOTIDE SEQUENCE</scope>
    <source>
        <strain evidence="2">MM415A01893</strain>
        <strain evidence="3">MM415B04006</strain>
    </source>
</reference>
<evidence type="ECO:0000313" key="2">
    <source>
        <dbReference type="EMBL" id="QJA74913.1"/>
    </source>
</evidence>
<organism evidence="3">
    <name type="scientific">viral metagenome</name>
    <dbReference type="NCBI Taxonomy" id="1070528"/>
    <lineage>
        <taxon>unclassified sequences</taxon>
        <taxon>metagenomes</taxon>
        <taxon>organismal metagenomes</taxon>
    </lineage>
</organism>
<dbReference type="EMBL" id="MT143201">
    <property type="protein sequence ID" value="QJA94066.1"/>
    <property type="molecule type" value="Genomic_DNA"/>
</dbReference>
<dbReference type="Gene3D" id="3.90.75.20">
    <property type="match status" value="1"/>
</dbReference>
<evidence type="ECO:0000313" key="3">
    <source>
        <dbReference type="EMBL" id="QJA94066.1"/>
    </source>
</evidence>
<dbReference type="InterPro" id="IPR044925">
    <property type="entry name" value="His-Me_finger_sf"/>
</dbReference>
<dbReference type="EMBL" id="MT142129">
    <property type="protein sequence ID" value="QJA74913.1"/>
    <property type="molecule type" value="Genomic_DNA"/>
</dbReference>